<gene>
    <name evidence="1" type="ORF">BLTE_15890</name>
</gene>
<reference evidence="1 2" key="1">
    <citation type="submission" date="2018-08" db="EMBL/GenBank/DDBJ databases">
        <title>Complete genome sequencing of Blastochloris tepida GI.</title>
        <authorList>
            <person name="Tsukatani Y."/>
            <person name="Mori H."/>
        </authorList>
    </citation>
    <scope>NUCLEOTIDE SEQUENCE [LARGE SCALE GENOMIC DNA]</scope>
    <source>
        <strain evidence="1 2">GI</strain>
    </source>
</reference>
<dbReference type="AlphaFoldDB" id="A0A348G021"/>
<dbReference type="Pfam" id="PF03864">
    <property type="entry name" value="Phage_cap_E"/>
    <property type="match status" value="1"/>
</dbReference>
<dbReference type="Pfam" id="PF10123">
    <property type="entry name" value="Mu-like_Pro"/>
    <property type="match status" value="1"/>
</dbReference>
<dbReference type="EMBL" id="AP018907">
    <property type="protein sequence ID" value="BBF92904.1"/>
    <property type="molecule type" value="Genomic_DNA"/>
</dbReference>
<sequence length="539" mass="58441">MTGPSLPLNVALGVVTLDVSATAAPDWVKVTPRGSVMTRDGRSYRFDPEMLAARYVAEGVDIPVDLDHAISRKTVFGERADAVGWVKELQPRLDGLYARVEWLKAGLDALAARTHRFISPTFHHDASGAATWLHSVALVAAPALAMPAIAAALGGPAASSAPIHAHSPSDQQHRAALAGLGLNSASAHEDRKMSEPTFPYSDVDLTTQVNRIPNEFGLLRALNLFPSEDARSRFVEIRIEDGVLVVLAAEEPGAPGNQVEWGTGSSIVIKIPHIPHGPESIRPDDLQGILDAAGRIREPKSFDKELAKRLGIIRSLHGQTLEYLRLGALKGVIRDGKGRTLYDLYSVFGITKKTVDFELGTAGTSVLDKCEEVVDHILCNLKGETSTGVEAIVSSSFFGKLIQHPKVEKYWLATQQAFTLGMLERSRLGGNWGRVFEFSNIMFREYKGSALVRNGAGQIISEPNVADGMGHAYPVGTRYTAYTLWGPAHHVDFVNQAAPEVVVSQEPIKHGGGWELKSQSNVLPIWKRPEALVELTTSN</sequence>
<organism evidence="1 2">
    <name type="scientific">Blastochloris tepida</name>
    <dbReference type="NCBI Taxonomy" id="2233851"/>
    <lineage>
        <taxon>Bacteria</taxon>
        <taxon>Pseudomonadati</taxon>
        <taxon>Pseudomonadota</taxon>
        <taxon>Alphaproteobacteria</taxon>
        <taxon>Hyphomicrobiales</taxon>
        <taxon>Blastochloridaceae</taxon>
        <taxon>Blastochloris</taxon>
    </lineage>
</organism>
<evidence type="ECO:0008006" key="3">
    <source>
        <dbReference type="Google" id="ProtNLM"/>
    </source>
</evidence>
<proteinExistence type="predicted"/>
<accession>A0A348G021</accession>
<evidence type="ECO:0000313" key="2">
    <source>
        <dbReference type="Proteomes" id="UP000266934"/>
    </source>
</evidence>
<name>A0A348G021_9HYPH</name>
<dbReference type="InterPro" id="IPR005564">
    <property type="entry name" value="Major_capsid_GpE"/>
</dbReference>
<dbReference type="KEGG" id="blag:BLTE_15890"/>
<keyword evidence="2" id="KW-1185">Reference proteome</keyword>
<protein>
    <recommendedName>
        <fullName evidence="3">Major capsid protein</fullName>
    </recommendedName>
</protein>
<evidence type="ECO:0000313" key="1">
    <source>
        <dbReference type="EMBL" id="BBF92904.1"/>
    </source>
</evidence>
<dbReference type="InterPro" id="IPR012106">
    <property type="entry name" value="Phage_Mu_Gp1"/>
</dbReference>
<dbReference type="Proteomes" id="UP000266934">
    <property type="component" value="Chromosome"/>
</dbReference>